<gene>
    <name evidence="2" type="ORF">EMCG_08430</name>
</gene>
<dbReference type="EMBL" id="LCZI01000576">
    <property type="protein sequence ID" value="KKZ65755.1"/>
    <property type="molecule type" value="Genomic_DNA"/>
</dbReference>
<feature type="region of interest" description="Disordered" evidence="1">
    <location>
        <begin position="1"/>
        <end position="28"/>
    </location>
</feature>
<evidence type="ECO:0000313" key="3">
    <source>
        <dbReference type="Proteomes" id="UP000034164"/>
    </source>
</evidence>
<evidence type="ECO:0000313" key="2">
    <source>
        <dbReference type="EMBL" id="KKZ65755.1"/>
    </source>
</evidence>
<dbReference type="OrthoDB" id="5422293at2759"/>
<dbReference type="AlphaFoldDB" id="A0A0G2I680"/>
<comment type="caution">
    <text evidence="2">The sequence shown here is derived from an EMBL/GenBank/DDBJ whole genome shotgun (WGS) entry which is preliminary data.</text>
</comment>
<reference evidence="3" key="1">
    <citation type="journal article" date="2015" name="PLoS Genet.">
        <title>The dynamic genome and transcriptome of the human fungal pathogen Blastomyces and close relative Emmonsia.</title>
        <authorList>
            <person name="Munoz J.F."/>
            <person name="Gauthier G.M."/>
            <person name="Desjardins C.A."/>
            <person name="Gallo J.E."/>
            <person name="Holder J."/>
            <person name="Sullivan T.D."/>
            <person name="Marty A.J."/>
            <person name="Carmen J.C."/>
            <person name="Chen Z."/>
            <person name="Ding L."/>
            <person name="Gujja S."/>
            <person name="Magrini V."/>
            <person name="Misas E."/>
            <person name="Mitreva M."/>
            <person name="Priest M."/>
            <person name="Saif S."/>
            <person name="Whiston E.A."/>
            <person name="Young S."/>
            <person name="Zeng Q."/>
            <person name="Goldman W.E."/>
            <person name="Mardis E.R."/>
            <person name="Taylor J.W."/>
            <person name="McEwen J.G."/>
            <person name="Clay O.K."/>
            <person name="Klein B.S."/>
            <person name="Cuomo C.A."/>
        </authorList>
    </citation>
    <scope>NUCLEOTIDE SEQUENCE [LARGE SCALE GENOMIC DNA]</scope>
    <source>
        <strain evidence="3">UAMH 3008</strain>
    </source>
</reference>
<dbReference type="VEuPathDB" id="FungiDB:EMCG_08430"/>
<name>A0A0G2I680_9EURO</name>
<sequence>MPEAFNFNPSKGMRRDGNNIPPGDWDGVNNPYAPYTSVAGRPEWTNHVPSLDKEYLQDIMPERMLDAKGRLFLHEEADSRTFVKRNIVA</sequence>
<organism evidence="2 3">
    <name type="scientific">[Emmonsia] crescens</name>
    <dbReference type="NCBI Taxonomy" id="73230"/>
    <lineage>
        <taxon>Eukaryota</taxon>
        <taxon>Fungi</taxon>
        <taxon>Dikarya</taxon>
        <taxon>Ascomycota</taxon>
        <taxon>Pezizomycotina</taxon>
        <taxon>Eurotiomycetes</taxon>
        <taxon>Eurotiomycetidae</taxon>
        <taxon>Onygenales</taxon>
        <taxon>Ajellomycetaceae</taxon>
        <taxon>Emergomyces</taxon>
    </lineage>
</organism>
<dbReference type="Proteomes" id="UP000034164">
    <property type="component" value="Unassembled WGS sequence"/>
</dbReference>
<protein>
    <submittedName>
        <fullName evidence="2">Uncharacterized protein</fullName>
    </submittedName>
</protein>
<proteinExistence type="predicted"/>
<accession>A0A0G2I680</accession>
<evidence type="ECO:0000256" key="1">
    <source>
        <dbReference type="SAM" id="MobiDB-lite"/>
    </source>
</evidence>